<accession>A0A814L042</accession>
<feature type="transmembrane region" description="Helical" evidence="2">
    <location>
        <begin position="67"/>
        <end position="88"/>
    </location>
</feature>
<evidence type="ECO:0000256" key="1">
    <source>
        <dbReference type="SAM" id="MobiDB-lite"/>
    </source>
</evidence>
<comment type="caution">
    <text evidence="3">The sequence shown here is derived from an EMBL/GenBank/DDBJ whole genome shotgun (WGS) entry which is preliminary data.</text>
</comment>
<dbReference type="EMBL" id="CAJNOJ010000081">
    <property type="protein sequence ID" value="CAF1058072.1"/>
    <property type="molecule type" value="Genomic_DNA"/>
</dbReference>
<evidence type="ECO:0000313" key="3">
    <source>
        <dbReference type="EMBL" id="CAF1058072.1"/>
    </source>
</evidence>
<keyword evidence="2" id="KW-0472">Membrane</keyword>
<feature type="compositionally biased region" description="Basic and acidic residues" evidence="1">
    <location>
        <begin position="1"/>
        <end position="11"/>
    </location>
</feature>
<organism evidence="3 4">
    <name type="scientific">Adineta ricciae</name>
    <name type="common">Rotifer</name>
    <dbReference type="NCBI Taxonomy" id="249248"/>
    <lineage>
        <taxon>Eukaryota</taxon>
        <taxon>Metazoa</taxon>
        <taxon>Spiralia</taxon>
        <taxon>Gnathifera</taxon>
        <taxon>Rotifera</taxon>
        <taxon>Eurotatoria</taxon>
        <taxon>Bdelloidea</taxon>
        <taxon>Adinetida</taxon>
        <taxon>Adinetidae</taxon>
        <taxon>Adineta</taxon>
    </lineage>
</organism>
<feature type="compositionally biased region" description="Basic and acidic residues" evidence="1">
    <location>
        <begin position="20"/>
        <end position="32"/>
    </location>
</feature>
<keyword evidence="2" id="KW-0812">Transmembrane</keyword>
<evidence type="ECO:0000256" key="2">
    <source>
        <dbReference type="SAM" id="Phobius"/>
    </source>
</evidence>
<reference evidence="3" key="1">
    <citation type="submission" date="2021-02" db="EMBL/GenBank/DDBJ databases">
        <authorList>
            <person name="Nowell W R."/>
        </authorList>
    </citation>
    <scope>NUCLEOTIDE SEQUENCE</scope>
</reference>
<dbReference type="AlphaFoldDB" id="A0A814L042"/>
<feature type="region of interest" description="Disordered" evidence="1">
    <location>
        <begin position="1"/>
        <end position="39"/>
    </location>
</feature>
<name>A0A814L042_ADIRI</name>
<keyword evidence="2" id="KW-1133">Transmembrane helix</keyword>
<dbReference type="OrthoDB" id="10032649at2759"/>
<gene>
    <name evidence="3" type="ORF">EDS130_LOCUS17767</name>
</gene>
<dbReference type="Proteomes" id="UP000663852">
    <property type="component" value="Unassembled WGS sequence"/>
</dbReference>
<proteinExistence type="predicted"/>
<evidence type="ECO:0000313" key="4">
    <source>
        <dbReference type="Proteomes" id="UP000663852"/>
    </source>
</evidence>
<sequence>MIRNENAERNRCIQQQTDANRNDCDPNGKKNSDQLTNRRHSIAHTNFRKAIYRSLSLSNDLNDWKSYIKYCLKIFAISLLVVLIGAFVKRLWHQHRH</sequence>
<protein>
    <submittedName>
        <fullName evidence="3">Uncharacterized protein</fullName>
    </submittedName>
</protein>